<comment type="caution">
    <text evidence="2">The sequence shown here is derived from an EMBL/GenBank/DDBJ whole genome shotgun (WGS) entry which is preliminary data.</text>
</comment>
<dbReference type="EMBL" id="VTYN01000023">
    <property type="protein sequence ID" value="NOH50015.1"/>
    <property type="molecule type" value="Genomic_DNA"/>
</dbReference>
<proteinExistence type="predicted"/>
<dbReference type="RefSeq" id="WP_138954880.1">
    <property type="nucleotide sequence ID" value="NZ_CAKMTX010000011.1"/>
</dbReference>
<dbReference type="PANTHER" id="PTHR43404">
    <property type="entry name" value="LIPOPOLYSACCHARIDE CHOLINEPHOSPHOTRANSFERASE LICD"/>
    <property type="match status" value="1"/>
</dbReference>
<evidence type="ECO:0000259" key="1">
    <source>
        <dbReference type="Pfam" id="PF04991"/>
    </source>
</evidence>
<organism evidence="2 3">
    <name type="scientific">Vibrio rotiferianus</name>
    <dbReference type="NCBI Taxonomy" id="190895"/>
    <lineage>
        <taxon>Bacteria</taxon>
        <taxon>Pseudomonadati</taxon>
        <taxon>Pseudomonadota</taxon>
        <taxon>Gammaproteobacteria</taxon>
        <taxon>Vibrionales</taxon>
        <taxon>Vibrionaceae</taxon>
        <taxon>Vibrio</taxon>
    </lineage>
</organism>
<feature type="domain" description="LicD/FKTN/FKRP nucleotidyltransferase" evidence="1">
    <location>
        <begin position="24"/>
        <end position="242"/>
    </location>
</feature>
<dbReference type="InterPro" id="IPR007074">
    <property type="entry name" value="LicD/FKTN/FKRP_NTP_transf"/>
</dbReference>
<dbReference type="Pfam" id="PF04991">
    <property type="entry name" value="LicD"/>
    <property type="match status" value="1"/>
</dbReference>
<gene>
    <name evidence="2" type="ORF">F0262_18390</name>
</gene>
<dbReference type="Proteomes" id="UP000572072">
    <property type="component" value="Unassembled WGS sequence"/>
</dbReference>
<sequence>MKQLTFEQLRSVQMSILDKVHDFCQQHQLDYSLAGGSLLGAIRHKGYIPWDDDIDIMMPRDDYEYLLDNFTRENPDFTFFNLNSEPNPYPFLFSKLSLNGSEISNGRIKGVGINIDIFPIDSLGQNEAQAKLRFSLMKVFNLFPRVQRSRKKRSNPLAERVFRLSQKLVRVIPTHWFLRAIESLCSHRLVRQSGFAVSIGSSYLSKELCEASLYHEYTAVEFEDRHYQSIVRYDDYLSMIYGDYMQMPKKQDRENHDNVGYIQEHLLPM</sequence>
<dbReference type="GO" id="GO:0009100">
    <property type="term" value="P:glycoprotein metabolic process"/>
    <property type="evidence" value="ECO:0007669"/>
    <property type="project" value="UniProtKB-ARBA"/>
</dbReference>
<name>A0A7Y3ZDE1_9VIBR</name>
<evidence type="ECO:0000313" key="3">
    <source>
        <dbReference type="Proteomes" id="UP000572072"/>
    </source>
</evidence>
<accession>A0A7Y3ZDE1</accession>
<evidence type="ECO:0000313" key="2">
    <source>
        <dbReference type="EMBL" id="NOH50015.1"/>
    </source>
</evidence>
<reference evidence="2 3" key="1">
    <citation type="submission" date="2019-08" db="EMBL/GenBank/DDBJ databases">
        <title>Draft genome sequencing and comparative genomics of hatchery-associated Vibrios.</title>
        <authorList>
            <person name="Kehlet-Delgado H."/>
            <person name="Mueller R.S."/>
        </authorList>
    </citation>
    <scope>NUCLEOTIDE SEQUENCE [LARGE SCALE GENOMIC DNA]</scope>
    <source>
        <strain evidence="2 3">00-78-3</strain>
    </source>
</reference>
<dbReference type="InterPro" id="IPR052942">
    <property type="entry name" value="LPS_cholinephosphotransferase"/>
</dbReference>
<dbReference type="AlphaFoldDB" id="A0A7Y3ZDE1"/>
<protein>
    <submittedName>
        <fullName evidence="2">LicD family protein</fullName>
    </submittedName>
</protein>
<dbReference type="PANTHER" id="PTHR43404:SF2">
    <property type="entry name" value="LIPOPOLYSACCHARIDE CHOLINEPHOSPHOTRANSFERASE LICD"/>
    <property type="match status" value="1"/>
</dbReference>